<evidence type="ECO:0000313" key="2">
    <source>
        <dbReference type="Proteomes" id="UP000814033"/>
    </source>
</evidence>
<name>A0ACB8RBL0_9AGAM</name>
<organism evidence="1 2">
    <name type="scientific">Auriscalpium vulgare</name>
    <dbReference type="NCBI Taxonomy" id="40419"/>
    <lineage>
        <taxon>Eukaryota</taxon>
        <taxon>Fungi</taxon>
        <taxon>Dikarya</taxon>
        <taxon>Basidiomycota</taxon>
        <taxon>Agaricomycotina</taxon>
        <taxon>Agaricomycetes</taxon>
        <taxon>Russulales</taxon>
        <taxon>Auriscalpiaceae</taxon>
        <taxon>Auriscalpium</taxon>
    </lineage>
</organism>
<proteinExistence type="predicted"/>
<keyword evidence="2" id="KW-1185">Reference proteome</keyword>
<dbReference type="Proteomes" id="UP000814033">
    <property type="component" value="Unassembled WGS sequence"/>
</dbReference>
<protein>
    <submittedName>
        <fullName evidence="1">Uncharacterized protein</fullName>
    </submittedName>
</protein>
<evidence type="ECO:0000313" key="1">
    <source>
        <dbReference type="EMBL" id="KAI0040958.1"/>
    </source>
</evidence>
<gene>
    <name evidence="1" type="ORF">FA95DRAFT_1599194</name>
</gene>
<accession>A0ACB8RBL0</accession>
<sequence length="281" mass="31502">MVAKIPSKESSNSGKLPFKATKTATPKVAVAKKASSKEAAAKASAIKASKSTGTSSRKAATRSSNTAAMLPLQATQDSAPPPPVVQKAKQPAKNKKPAAVPETQWRASALAGSKQTITASNAQKQYRVSSRELKELSYTEQRSKNHQEGYNAMHLYQEVDVERIAWKKHGGPDGWKWHLDNLFERHRKKFNTWKANGEQGKRPEFQEPDLYLAPGSVAIVSLRPLLLTEDEQRELKRSGTPDNDTDDTDEDEDCDYRDGEYDLERAYDREQDEYWMDQSFE</sequence>
<reference evidence="1" key="2">
    <citation type="journal article" date="2022" name="New Phytol.">
        <title>Evolutionary transition to the ectomycorrhizal habit in the genomes of a hyperdiverse lineage of mushroom-forming fungi.</title>
        <authorList>
            <person name="Looney B."/>
            <person name="Miyauchi S."/>
            <person name="Morin E."/>
            <person name="Drula E."/>
            <person name="Courty P.E."/>
            <person name="Kohler A."/>
            <person name="Kuo A."/>
            <person name="LaButti K."/>
            <person name="Pangilinan J."/>
            <person name="Lipzen A."/>
            <person name="Riley R."/>
            <person name="Andreopoulos W."/>
            <person name="He G."/>
            <person name="Johnson J."/>
            <person name="Nolan M."/>
            <person name="Tritt A."/>
            <person name="Barry K.W."/>
            <person name="Grigoriev I.V."/>
            <person name="Nagy L.G."/>
            <person name="Hibbett D."/>
            <person name="Henrissat B."/>
            <person name="Matheny P.B."/>
            <person name="Labbe J."/>
            <person name="Martin F.M."/>
        </authorList>
    </citation>
    <scope>NUCLEOTIDE SEQUENCE</scope>
    <source>
        <strain evidence="1">FP105234-sp</strain>
    </source>
</reference>
<dbReference type="EMBL" id="MU276155">
    <property type="protein sequence ID" value="KAI0040958.1"/>
    <property type="molecule type" value="Genomic_DNA"/>
</dbReference>
<reference evidence="1" key="1">
    <citation type="submission" date="2021-02" db="EMBL/GenBank/DDBJ databases">
        <authorList>
            <consortium name="DOE Joint Genome Institute"/>
            <person name="Ahrendt S."/>
            <person name="Looney B.P."/>
            <person name="Miyauchi S."/>
            <person name="Morin E."/>
            <person name="Drula E."/>
            <person name="Courty P.E."/>
            <person name="Chicoki N."/>
            <person name="Fauchery L."/>
            <person name="Kohler A."/>
            <person name="Kuo A."/>
            <person name="Labutti K."/>
            <person name="Pangilinan J."/>
            <person name="Lipzen A."/>
            <person name="Riley R."/>
            <person name="Andreopoulos W."/>
            <person name="He G."/>
            <person name="Johnson J."/>
            <person name="Barry K.W."/>
            <person name="Grigoriev I.V."/>
            <person name="Nagy L."/>
            <person name="Hibbett D."/>
            <person name="Henrissat B."/>
            <person name="Matheny P.B."/>
            <person name="Labbe J."/>
            <person name="Martin F."/>
        </authorList>
    </citation>
    <scope>NUCLEOTIDE SEQUENCE</scope>
    <source>
        <strain evidence="1">FP105234-sp</strain>
    </source>
</reference>
<comment type="caution">
    <text evidence="1">The sequence shown here is derived from an EMBL/GenBank/DDBJ whole genome shotgun (WGS) entry which is preliminary data.</text>
</comment>